<name>A0A9D6Z1S5_9BACT</name>
<evidence type="ECO:0000256" key="3">
    <source>
        <dbReference type="ARBA" id="ARBA00022741"/>
    </source>
</evidence>
<evidence type="ECO:0000313" key="10">
    <source>
        <dbReference type="EMBL" id="MBI5247917.1"/>
    </source>
</evidence>
<dbReference type="InterPro" id="IPR018488">
    <property type="entry name" value="cNMP-bd_CS"/>
</dbReference>
<dbReference type="CDD" id="cd00038">
    <property type="entry name" value="CAP_ED"/>
    <property type="match status" value="1"/>
</dbReference>
<dbReference type="SUPFAM" id="SSF56112">
    <property type="entry name" value="Protein kinase-like (PK-like)"/>
    <property type="match status" value="1"/>
</dbReference>
<keyword evidence="6" id="KW-0142">cGMP-binding</keyword>
<dbReference type="PROSITE" id="PS00108">
    <property type="entry name" value="PROTEIN_KINASE_ST"/>
    <property type="match status" value="1"/>
</dbReference>
<keyword evidence="3 7" id="KW-0547">Nucleotide-binding</keyword>
<dbReference type="Pfam" id="PF00027">
    <property type="entry name" value="cNMP_binding"/>
    <property type="match status" value="1"/>
</dbReference>
<dbReference type="PANTHER" id="PTHR43289:SF6">
    <property type="entry name" value="SERINE_THREONINE-PROTEIN KINASE NEKL-3"/>
    <property type="match status" value="1"/>
</dbReference>
<dbReference type="GO" id="GO:0030553">
    <property type="term" value="F:cGMP binding"/>
    <property type="evidence" value="ECO:0007669"/>
    <property type="project" value="UniProtKB-KW"/>
</dbReference>
<dbReference type="InterPro" id="IPR018490">
    <property type="entry name" value="cNMP-bd_dom_sf"/>
</dbReference>
<reference evidence="10" key="1">
    <citation type="submission" date="2020-07" db="EMBL/GenBank/DDBJ databases">
        <title>Huge and variable diversity of episymbiotic CPR bacteria and DPANN archaea in groundwater ecosystems.</title>
        <authorList>
            <person name="He C.Y."/>
            <person name="Keren R."/>
            <person name="Whittaker M."/>
            <person name="Farag I.F."/>
            <person name="Doudna J."/>
            <person name="Cate J.H.D."/>
            <person name="Banfield J.F."/>
        </authorList>
    </citation>
    <scope>NUCLEOTIDE SEQUENCE</scope>
    <source>
        <strain evidence="10">NC_groundwater_1664_Pr3_B-0.1um_52_9</strain>
    </source>
</reference>
<dbReference type="SMART" id="SM00220">
    <property type="entry name" value="S_TKc"/>
    <property type="match status" value="1"/>
</dbReference>
<protein>
    <submittedName>
        <fullName evidence="10">Protein kinase</fullName>
    </submittedName>
</protein>
<dbReference type="InterPro" id="IPR011009">
    <property type="entry name" value="Kinase-like_dom_sf"/>
</dbReference>
<evidence type="ECO:0000256" key="2">
    <source>
        <dbReference type="ARBA" id="ARBA00022679"/>
    </source>
</evidence>
<dbReference type="PROSITE" id="PS00889">
    <property type="entry name" value="CNMP_BINDING_2"/>
    <property type="match status" value="1"/>
</dbReference>
<evidence type="ECO:0000256" key="5">
    <source>
        <dbReference type="ARBA" id="ARBA00022840"/>
    </source>
</evidence>
<evidence type="ECO:0000313" key="11">
    <source>
        <dbReference type="Proteomes" id="UP000807825"/>
    </source>
</evidence>
<dbReference type="Proteomes" id="UP000807825">
    <property type="component" value="Unassembled WGS sequence"/>
</dbReference>
<dbReference type="GO" id="GO:0005524">
    <property type="term" value="F:ATP binding"/>
    <property type="evidence" value="ECO:0007669"/>
    <property type="project" value="UniProtKB-UniRule"/>
</dbReference>
<evidence type="ECO:0000256" key="1">
    <source>
        <dbReference type="ARBA" id="ARBA00022535"/>
    </source>
</evidence>
<dbReference type="Gene3D" id="2.60.120.10">
    <property type="entry name" value="Jelly Rolls"/>
    <property type="match status" value="1"/>
</dbReference>
<gene>
    <name evidence="10" type="ORF">HY912_00350</name>
</gene>
<keyword evidence="5 7" id="KW-0067">ATP-binding</keyword>
<dbReference type="PROSITE" id="PS50011">
    <property type="entry name" value="PROTEIN_KINASE_DOM"/>
    <property type="match status" value="1"/>
</dbReference>
<dbReference type="SUPFAM" id="SSF51206">
    <property type="entry name" value="cAMP-binding domain-like"/>
    <property type="match status" value="1"/>
</dbReference>
<evidence type="ECO:0000259" key="8">
    <source>
        <dbReference type="PROSITE" id="PS50011"/>
    </source>
</evidence>
<dbReference type="CDD" id="cd14014">
    <property type="entry name" value="STKc_PknB_like"/>
    <property type="match status" value="1"/>
</dbReference>
<evidence type="ECO:0000259" key="9">
    <source>
        <dbReference type="PROSITE" id="PS50042"/>
    </source>
</evidence>
<organism evidence="10 11">
    <name type="scientific">Desulfomonile tiedjei</name>
    <dbReference type="NCBI Taxonomy" id="2358"/>
    <lineage>
        <taxon>Bacteria</taxon>
        <taxon>Pseudomonadati</taxon>
        <taxon>Thermodesulfobacteriota</taxon>
        <taxon>Desulfomonilia</taxon>
        <taxon>Desulfomonilales</taxon>
        <taxon>Desulfomonilaceae</taxon>
        <taxon>Desulfomonile</taxon>
    </lineage>
</organism>
<dbReference type="EMBL" id="JACRDE010000013">
    <property type="protein sequence ID" value="MBI5247917.1"/>
    <property type="molecule type" value="Genomic_DNA"/>
</dbReference>
<proteinExistence type="predicted"/>
<dbReference type="PROSITE" id="PS00107">
    <property type="entry name" value="PROTEIN_KINASE_ATP"/>
    <property type="match status" value="1"/>
</dbReference>
<dbReference type="PRINTS" id="PR00103">
    <property type="entry name" value="CAMPKINASE"/>
</dbReference>
<feature type="domain" description="Protein kinase" evidence="8">
    <location>
        <begin position="160"/>
        <end position="416"/>
    </location>
</feature>
<dbReference type="Gene3D" id="1.10.510.10">
    <property type="entry name" value="Transferase(Phosphotransferase) domain 1"/>
    <property type="match status" value="1"/>
</dbReference>
<feature type="non-terminal residue" evidence="10">
    <location>
        <position position="470"/>
    </location>
</feature>
<feature type="domain" description="Cyclic nucleotide-binding" evidence="9">
    <location>
        <begin position="26"/>
        <end position="145"/>
    </location>
</feature>
<dbReference type="Pfam" id="PF00069">
    <property type="entry name" value="Pkinase"/>
    <property type="match status" value="1"/>
</dbReference>
<dbReference type="InterPro" id="IPR014710">
    <property type="entry name" value="RmlC-like_jellyroll"/>
</dbReference>
<dbReference type="InterPro" id="IPR000719">
    <property type="entry name" value="Prot_kinase_dom"/>
</dbReference>
<keyword evidence="4 10" id="KW-0418">Kinase</keyword>
<dbReference type="AlphaFoldDB" id="A0A9D6Z1S5"/>
<evidence type="ECO:0000256" key="7">
    <source>
        <dbReference type="PROSITE-ProRule" id="PRU10141"/>
    </source>
</evidence>
<dbReference type="InterPro" id="IPR000595">
    <property type="entry name" value="cNMP-bd_dom"/>
</dbReference>
<dbReference type="InterPro" id="IPR017441">
    <property type="entry name" value="Protein_kinase_ATP_BS"/>
</dbReference>
<dbReference type="InterPro" id="IPR008271">
    <property type="entry name" value="Ser/Thr_kinase_AS"/>
</dbReference>
<evidence type="ECO:0000256" key="4">
    <source>
        <dbReference type="ARBA" id="ARBA00022777"/>
    </source>
</evidence>
<evidence type="ECO:0000256" key="6">
    <source>
        <dbReference type="ARBA" id="ARBA00022992"/>
    </source>
</evidence>
<dbReference type="GO" id="GO:0004674">
    <property type="term" value="F:protein serine/threonine kinase activity"/>
    <property type="evidence" value="ECO:0007669"/>
    <property type="project" value="TreeGrafter"/>
</dbReference>
<feature type="binding site" evidence="7">
    <location>
        <position position="189"/>
    </location>
    <ligand>
        <name>ATP</name>
        <dbReference type="ChEBI" id="CHEBI:30616"/>
    </ligand>
</feature>
<comment type="caution">
    <text evidence="10">The sequence shown here is derived from an EMBL/GenBank/DDBJ whole genome shotgun (WGS) entry which is preliminary data.</text>
</comment>
<dbReference type="Gene3D" id="3.30.200.20">
    <property type="entry name" value="Phosphorylase Kinase, domain 1"/>
    <property type="match status" value="1"/>
</dbReference>
<dbReference type="SMART" id="SM00100">
    <property type="entry name" value="cNMP"/>
    <property type="match status" value="1"/>
</dbReference>
<sequence length="470" mass="52879">MQDFEGSEFSFKSVEPDQQFLMTTRFFDAISEPAKQRLSMSMTPVIFGQGQRFISQGDEGDSLYIIQEGACNITLEKDGIVHPIATLGPGEVVGEMAILTGEHRSANAEAQTDLVVWRLCKDDFETACDEYPEVRHFLTQTVTNRFSRSSLTVDRTIGKYVIHEIIGRGGWSIVYKGKHSTLNMPVAIKMLKHNMAMAAEFIGEFQNEARTIAGLNHPNIVKVYDIEQLYKTVFIIMELLDGASLETTLRESGRLPLEKSLEVLLQVCAGLSYAHERGIIHRDIKPGNIFIQKNDVAKIVDFGLACATGTKGIRVVGTPKYLSPEQIRGLPVDERSDIYSLGITAFKMVTGQEVFQDNDIVSLLHMHLYEDIPDPRDLVPDLPEEMRTFILRATRREPSSRYQSIGQVLSELHLLADKIGMALPTKAERCLNMMGLFLFYRDEHQAILTRLVKDFSDELEKIGAVLRESD</sequence>
<accession>A0A9D6Z1S5</accession>
<keyword evidence="1" id="KW-0140">cGMP</keyword>
<dbReference type="PROSITE" id="PS50042">
    <property type="entry name" value="CNMP_BINDING_3"/>
    <property type="match status" value="1"/>
</dbReference>
<keyword evidence="2" id="KW-0808">Transferase</keyword>
<dbReference type="PANTHER" id="PTHR43289">
    <property type="entry name" value="MITOGEN-ACTIVATED PROTEIN KINASE KINASE KINASE 20-RELATED"/>
    <property type="match status" value="1"/>
</dbReference>